<feature type="binding site" evidence="12">
    <location>
        <begin position="25"/>
        <end position="32"/>
    </location>
    <ligand>
        <name>ATP</name>
        <dbReference type="ChEBI" id="CHEBI:30616"/>
    </ligand>
</feature>
<evidence type="ECO:0000256" key="2">
    <source>
        <dbReference type="ARBA" id="ARBA00022705"/>
    </source>
</evidence>
<evidence type="ECO:0000313" key="16">
    <source>
        <dbReference type="EMBL" id="ACV25440.1"/>
    </source>
</evidence>
<dbReference type="InterPro" id="IPR014016">
    <property type="entry name" value="UvrD-like_ATP-bd"/>
</dbReference>
<feature type="binding site" evidence="11">
    <location>
        <position position="281"/>
    </location>
    <ligand>
        <name>ATP</name>
        <dbReference type="ChEBI" id="CHEBI:30616"/>
    </ligand>
</feature>
<evidence type="ECO:0000256" key="5">
    <source>
        <dbReference type="ARBA" id="ARBA00022806"/>
    </source>
</evidence>
<dbReference type="CDD" id="cd17932">
    <property type="entry name" value="DEXQc_UvrD"/>
    <property type="match status" value="1"/>
</dbReference>
<dbReference type="GO" id="GO:0006260">
    <property type="term" value="P:DNA replication"/>
    <property type="evidence" value="ECO:0007669"/>
    <property type="project" value="UniProtKB-UniRule"/>
</dbReference>
<keyword evidence="8 11" id="KW-0413">Isomerase</keyword>
<dbReference type="Gene3D" id="3.40.50.300">
    <property type="entry name" value="P-loop containing nucleotide triphosphate hydrolases"/>
    <property type="match status" value="2"/>
</dbReference>
<evidence type="ECO:0000313" key="17">
    <source>
        <dbReference type="Proteomes" id="UP000001231"/>
    </source>
</evidence>
<evidence type="ECO:0000259" key="14">
    <source>
        <dbReference type="PROSITE" id="PS51198"/>
    </source>
</evidence>
<evidence type="ECO:0000256" key="9">
    <source>
        <dbReference type="ARBA" id="ARBA00034617"/>
    </source>
</evidence>
<dbReference type="Pfam" id="PF13361">
    <property type="entry name" value="UvrD_C"/>
    <property type="match status" value="1"/>
</dbReference>
<dbReference type="HOGENOM" id="CLU_004585_5_2_6"/>
<comment type="subunit">
    <text evidence="11">Homodimer.</text>
</comment>
<keyword evidence="13" id="KW-0175">Coiled coil</keyword>
<dbReference type="InParanoid" id="C7R609"/>
<comment type="catalytic activity">
    <reaction evidence="9 11">
        <text>Couples ATP hydrolysis with the unwinding of duplex DNA by translocating in the 3'-5' direction.</text>
        <dbReference type="EC" id="5.6.2.4"/>
    </reaction>
</comment>
<name>C7R609_KANKD</name>
<dbReference type="Proteomes" id="UP000001231">
    <property type="component" value="Chromosome"/>
</dbReference>
<feature type="domain" description="UvrD-like helicase ATP-binding" evidence="14">
    <location>
        <begin position="4"/>
        <end position="283"/>
    </location>
</feature>
<reference evidence="16 17" key="1">
    <citation type="journal article" date="2009" name="Stand. Genomic Sci.">
        <title>Complete genome sequence of Kangiella koreensis type strain (SW-125).</title>
        <authorList>
            <person name="Han C."/>
            <person name="Sikorski J."/>
            <person name="Lapidus A."/>
            <person name="Nolan M."/>
            <person name="Glavina Del Rio T."/>
            <person name="Tice H."/>
            <person name="Cheng J.F."/>
            <person name="Lucas S."/>
            <person name="Chen F."/>
            <person name="Copeland A."/>
            <person name="Ivanova N."/>
            <person name="Mavromatis K."/>
            <person name="Ovchinnikova G."/>
            <person name="Pati A."/>
            <person name="Bruce D."/>
            <person name="Goodwin L."/>
            <person name="Pitluck S."/>
            <person name="Chen A."/>
            <person name="Palaniappan K."/>
            <person name="Land M."/>
            <person name="Hauser L."/>
            <person name="Chang Y.J."/>
            <person name="Jeffries C.D."/>
            <person name="Chain P."/>
            <person name="Saunders E."/>
            <person name="Brettin T."/>
            <person name="Goker M."/>
            <person name="Tindall B.J."/>
            <person name="Bristow J."/>
            <person name="Eisen J.A."/>
            <person name="Markowitz V."/>
            <person name="Hugenholtz P."/>
            <person name="Kyrpides N.C."/>
            <person name="Klenk H.P."/>
            <person name="Detter J.C."/>
        </authorList>
    </citation>
    <scope>NUCLEOTIDE SEQUENCE [LARGE SCALE GENOMIC DNA]</scope>
    <source>
        <strain evidence="17">DSM 16069 / KCTC 12182 / SW-125</strain>
    </source>
</reference>
<dbReference type="EMBL" id="CP001707">
    <property type="protein sequence ID" value="ACV25440.1"/>
    <property type="molecule type" value="Genomic_DNA"/>
</dbReference>
<dbReference type="GO" id="GO:0016887">
    <property type="term" value="F:ATP hydrolysis activity"/>
    <property type="evidence" value="ECO:0007669"/>
    <property type="project" value="RHEA"/>
</dbReference>
<dbReference type="HAMAP" id="MF_01920">
    <property type="entry name" value="Helicase_Rep"/>
    <property type="match status" value="1"/>
</dbReference>
<dbReference type="Pfam" id="PF00580">
    <property type="entry name" value="UvrD-helicase"/>
    <property type="match status" value="1"/>
</dbReference>
<comment type="catalytic activity">
    <reaction evidence="10 11">
        <text>ATP + H2O = ADP + phosphate + H(+)</text>
        <dbReference type="Rhea" id="RHEA:13065"/>
        <dbReference type="ChEBI" id="CHEBI:15377"/>
        <dbReference type="ChEBI" id="CHEBI:15378"/>
        <dbReference type="ChEBI" id="CHEBI:30616"/>
        <dbReference type="ChEBI" id="CHEBI:43474"/>
        <dbReference type="ChEBI" id="CHEBI:456216"/>
        <dbReference type="EC" id="5.6.2.4"/>
    </reaction>
</comment>
<protein>
    <recommendedName>
        <fullName evidence="11">ATP-dependent DNA helicase Rep</fullName>
        <ecNumber evidence="11">5.6.2.4</ecNumber>
    </recommendedName>
    <alternativeName>
        <fullName evidence="11">DNA 3'-5' helicase Rep</fullName>
    </alternativeName>
</protein>
<dbReference type="AlphaFoldDB" id="C7R609"/>
<dbReference type="Gene3D" id="1.10.10.160">
    <property type="match status" value="1"/>
</dbReference>
<evidence type="ECO:0000256" key="11">
    <source>
        <dbReference type="HAMAP-Rule" id="MF_01920"/>
    </source>
</evidence>
<evidence type="ECO:0000256" key="13">
    <source>
        <dbReference type="SAM" id="Coils"/>
    </source>
</evidence>
<dbReference type="eggNOG" id="COG0210">
    <property type="taxonomic scope" value="Bacteria"/>
</dbReference>
<evidence type="ECO:0000256" key="8">
    <source>
        <dbReference type="ARBA" id="ARBA00023235"/>
    </source>
</evidence>
<keyword evidence="2 11" id="KW-0235">DNA replication</keyword>
<dbReference type="GO" id="GO:0043138">
    <property type="term" value="F:3'-5' DNA helicase activity"/>
    <property type="evidence" value="ECO:0007669"/>
    <property type="project" value="UniProtKB-UniRule"/>
</dbReference>
<sequence>MSLPQLNEKQREALLATQGPILVLAGAGSGKTSVITRKMVYLIKEKDIPARNIVAVTFTNKAAREMKQRVSKLAGAKATQGLTVSTFHNFGLNFIRREYKKLRMKSNFTIFDDQDSLALIKDLGFKEAESDKQLLFRLQQQISAWKNELILPEQAYNQAKDQEQLIFAKVYEKYARSMKAYNAVDFDDLILIPTLLLRDDPEVREKWQNKIRYLLVDEYQDTNTSQYELIKHLVGQFGHFTVVGDDDQSIYSWRGARPENLDQLAKDYPHLQVIKLEQNYRSYGRILKAANVLIDNNPHAFVKKLWSDKPYGDPLRVVTCPNEDAEAEKVVTEIISRKVRTKNGRYSDFAILYRGNHQSKIFERTLIANNVPYKISGSTSFFARSEIKDIMAYLRLLTNPDDDNAFLRIANTPRRGIGPTTLEQLGTYAQIRHISLFAACHEIGLEQHLQGKGLDNVRRFSDLVSRAADNAERGDSVGVIHDLVARIGYHSWLHETSSTPKAAEFRWNNIQELLGWVEKGIDDNSNDPNPFAAAVANLMLRDMLDRNEKEEEESNEVQLMTLHAAKGLEFNHVYLVGMEEEFLPHKSSIENDDIEEERRLAYVGITRAQRTLTFTLCKKRSKYGEVMTCEPSRFLEELPQDDLDWDAKRKPLTEEEQEQLATDNISMLKSLFAD</sequence>
<dbReference type="NCBIfam" id="TIGR01074">
    <property type="entry name" value="rep"/>
    <property type="match status" value="1"/>
</dbReference>
<dbReference type="Gene3D" id="1.10.486.10">
    <property type="entry name" value="PCRA, domain 4"/>
    <property type="match status" value="1"/>
</dbReference>
<evidence type="ECO:0000256" key="6">
    <source>
        <dbReference type="ARBA" id="ARBA00022840"/>
    </source>
</evidence>
<accession>C7R609</accession>
<dbReference type="EC" id="5.6.2.4" evidence="11"/>
<dbReference type="PANTHER" id="PTHR11070">
    <property type="entry name" value="UVRD / RECB / PCRA DNA HELICASE FAMILY MEMBER"/>
    <property type="match status" value="1"/>
</dbReference>
<comment type="function">
    <text evidence="11">Rep helicase is a single-stranded DNA-dependent ATPase involved in DNA replication; it can initiate unwinding at a nick in the DNA. It binds to the single-stranded DNA and acts in a progressive fashion along the DNA in the 3' to 5' direction.</text>
</comment>
<dbReference type="RefSeq" id="WP_012799955.1">
    <property type="nucleotide sequence ID" value="NC_013166.1"/>
</dbReference>
<dbReference type="GO" id="GO:0005829">
    <property type="term" value="C:cytosol"/>
    <property type="evidence" value="ECO:0007669"/>
    <property type="project" value="TreeGrafter"/>
</dbReference>
<dbReference type="CDD" id="cd18807">
    <property type="entry name" value="SF1_C_UvrD"/>
    <property type="match status" value="1"/>
</dbReference>
<dbReference type="InterPro" id="IPR014017">
    <property type="entry name" value="DNA_helicase_UvrD-like_C"/>
</dbReference>
<evidence type="ECO:0000256" key="7">
    <source>
        <dbReference type="ARBA" id="ARBA00023125"/>
    </source>
</evidence>
<evidence type="ECO:0000256" key="12">
    <source>
        <dbReference type="PROSITE-ProRule" id="PRU00560"/>
    </source>
</evidence>
<evidence type="ECO:0000256" key="3">
    <source>
        <dbReference type="ARBA" id="ARBA00022741"/>
    </source>
</evidence>
<keyword evidence="4 11" id="KW-0378">Hydrolase</keyword>
<dbReference type="InterPro" id="IPR005752">
    <property type="entry name" value="Helicase_Rep"/>
</dbReference>
<dbReference type="PROSITE" id="PS51198">
    <property type="entry name" value="UVRD_HELICASE_ATP_BIND"/>
    <property type="match status" value="1"/>
</dbReference>
<keyword evidence="5 11" id="KW-0347">Helicase</keyword>
<keyword evidence="6 11" id="KW-0067">ATP-binding</keyword>
<dbReference type="STRING" id="523791.Kkor_0017"/>
<evidence type="ECO:0000256" key="1">
    <source>
        <dbReference type="ARBA" id="ARBA00009922"/>
    </source>
</evidence>
<dbReference type="InterPro" id="IPR000212">
    <property type="entry name" value="DNA_helicase_UvrD/REP"/>
</dbReference>
<evidence type="ECO:0000256" key="10">
    <source>
        <dbReference type="ARBA" id="ARBA00048988"/>
    </source>
</evidence>
<feature type="coiled-coil region" evidence="13">
    <location>
        <begin position="533"/>
        <end position="560"/>
    </location>
</feature>
<dbReference type="KEGG" id="kko:Kkor_0017"/>
<proteinExistence type="inferred from homology"/>
<keyword evidence="3 11" id="KW-0547">Nucleotide-binding</keyword>
<dbReference type="PROSITE" id="PS51217">
    <property type="entry name" value="UVRD_HELICASE_CTER"/>
    <property type="match status" value="1"/>
</dbReference>
<dbReference type="GO" id="GO:0000725">
    <property type="term" value="P:recombinational repair"/>
    <property type="evidence" value="ECO:0007669"/>
    <property type="project" value="TreeGrafter"/>
</dbReference>
<gene>
    <name evidence="11" type="primary">rep</name>
    <name evidence="16" type="ordered locus">Kkor_0017</name>
</gene>
<dbReference type="PANTHER" id="PTHR11070:SF64">
    <property type="entry name" value="ATP-DEPENDENT DNA HELICASE REP"/>
    <property type="match status" value="1"/>
</dbReference>
<dbReference type="GO" id="GO:0003697">
    <property type="term" value="F:single-stranded DNA binding"/>
    <property type="evidence" value="ECO:0007669"/>
    <property type="project" value="UniProtKB-UniRule"/>
</dbReference>
<comment type="similarity">
    <text evidence="1 11">Belongs to the helicase family. UvrD subfamily.</text>
</comment>
<dbReference type="SUPFAM" id="SSF52540">
    <property type="entry name" value="P-loop containing nucleoside triphosphate hydrolases"/>
    <property type="match status" value="1"/>
</dbReference>
<dbReference type="InterPro" id="IPR013986">
    <property type="entry name" value="DExx_box_DNA_helicase_dom_sf"/>
</dbReference>
<evidence type="ECO:0000256" key="4">
    <source>
        <dbReference type="ARBA" id="ARBA00022801"/>
    </source>
</evidence>
<keyword evidence="17" id="KW-1185">Reference proteome</keyword>
<keyword evidence="7 11" id="KW-0238">DNA-binding</keyword>
<organism evidence="16 17">
    <name type="scientific">Kangiella koreensis (strain DSM 16069 / JCM 12317 / KCTC 12182 / SW-125)</name>
    <dbReference type="NCBI Taxonomy" id="523791"/>
    <lineage>
        <taxon>Bacteria</taxon>
        <taxon>Pseudomonadati</taxon>
        <taxon>Pseudomonadota</taxon>
        <taxon>Gammaproteobacteria</taxon>
        <taxon>Kangiellales</taxon>
        <taxon>Kangiellaceae</taxon>
        <taxon>Kangiella</taxon>
    </lineage>
</organism>
<dbReference type="GO" id="GO:0005524">
    <property type="term" value="F:ATP binding"/>
    <property type="evidence" value="ECO:0007669"/>
    <property type="project" value="UniProtKB-UniRule"/>
</dbReference>
<dbReference type="FunCoup" id="C7R609">
    <property type="interactions" value="178"/>
</dbReference>
<dbReference type="InterPro" id="IPR027417">
    <property type="entry name" value="P-loop_NTPase"/>
</dbReference>
<evidence type="ECO:0000259" key="15">
    <source>
        <dbReference type="PROSITE" id="PS51217"/>
    </source>
</evidence>
<feature type="domain" description="UvrD-like helicase C-terminal" evidence="15">
    <location>
        <begin position="284"/>
        <end position="567"/>
    </location>
</feature>